<comment type="caution">
    <text evidence="17">The sequence shown here is derived from an EMBL/GenBank/DDBJ whole genome shotgun (WGS) entry which is preliminary data.</text>
</comment>
<dbReference type="GO" id="GO:0005524">
    <property type="term" value="F:ATP binding"/>
    <property type="evidence" value="ECO:0007669"/>
    <property type="project" value="UniProtKB-KW"/>
</dbReference>
<dbReference type="GO" id="GO:0006094">
    <property type="term" value="P:gluconeogenesis"/>
    <property type="evidence" value="ECO:0007669"/>
    <property type="project" value="TreeGrafter"/>
</dbReference>
<accession>A0A1G2LPI3</accession>
<evidence type="ECO:0000256" key="8">
    <source>
        <dbReference type="ARBA" id="ARBA00022679"/>
    </source>
</evidence>
<protein>
    <recommendedName>
        <fullName evidence="6 13">Phosphoglycerate kinase</fullName>
        <ecNumber evidence="5 13">2.7.2.3</ecNumber>
    </recommendedName>
</protein>
<dbReference type="FunFam" id="3.40.50.1260:FF:000006">
    <property type="entry name" value="Phosphoglycerate kinase"/>
    <property type="match status" value="1"/>
</dbReference>
<feature type="binding site" evidence="13">
    <location>
        <position position="37"/>
    </location>
    <ligand>
        <name>substrate</name>
    </ligand>
</feature>
<keyword evidence="7 13" id="KW-0963">Cytoplasm</keyword>
<dbReference type="PRINTS" id="PR00477">
    <property type="entry name" value="PHGLYCKINASE"/>
</dbReference>
<keyword evidence="9 13" id="KW-0547">Nucleotide-binding</keyword>
<evidence type="ECO:0000256" key="9">
    <source>
        <dbReference type="ARBA" id="ARBA00022741"/>
    </source>
</evidence>
<sequence>MKLKTLKEAKIKKGMRVLVRADFNEPISGGKVSDDFRIKTTLPTIKYLLKKGVKIILISHLGRPGGKIDPTLSLAPVAKRLSRLLKNEVRLVRDPWKFDFLSKSNFSKHRPIFLLENIRFWPEEEKGDLRFAGKFSSLGDFYINDAFGASHRAHASISGIPKYLPHAAGFLLEKEVKSLEKLLHHQARPFFVILGGAKASTKVELVRKYLKEADGVLAGGAIGNTILAAHGFEIGKSLADRIGKRELKKYIDISSLKLFSPLDAVVSDKVSANALSKVVHMGLIRKGEYIVDIGPETGRFFAKVLRPAKTILWNGPMGVIEIEKFSHGTLNFVKAMKKIKAYKVTGGGDTIAFLQKHRLMNAFDHVSTGGGAMMEFLAGKKLPGIEVLKK</sequence>
<dbReference type="GO" id="GO:0004618">
    <property type="term" value="F:phosphoglycerate kinase activity"/>
    <property type="evidence" value="ECO:0007669"/>
    <property type="project" value="UniProtKB-UniRule"/>
</dbReference>
<evidence type="ECO:0000256" key="7">
    <source>
        <dbReference type="ARBA" id="ARBA00022490"/>
    </source>
</evidence>
<dbReference type="Pfam" id="PF00162">
    <property type="entry name" value="PGK"/>
    <property type="match status" value="1"/>
</dbReference>
<dbReference type="InterPro" id="IPR036043">
    <property type="entry name" value="Phosphoglycerate_kinase_sf"/>
</dbReference>
<dbReference type="AlphaFoldDB" id="A0A1G2LPI3"/>
<evidence type="ECO:0000256" key="4">
    <source>
        <dbReference type="ARBA" id="ARBA00011245"/>
    </source>
</evidence>
<dbReference type="InterPro" id="IPR001576">
    <property type="entry name" value="Phosphoglycerate_kinase"/>
</dbReference>
<dbReference type="EMBL" id="MHQY01000025">
    <property type="protein sequence ID" value="OHA13516.1"/>
    <property type="molecule type" value="Genomic_DNA"/>
</dbReference>
<dbReference type="EC" id="2.7.2.3" evidence="5 13"/>
<evidence type="ECO:0000313" key="18">
    <source>
        <dbReference type="Proteomes" id="UP000177171"/>
    </source>
</evidence>
<dbReference type="GO" id="GO:0043531">
    <property type="term" value="F:ADP binding"/>
    <property type="evidence" value="ECO:0007669"/>
    <property type="project" value="TreeGrafter"/>
</dbReference>
<evidence type="ECO:0000256" key="3">
    <source>
        <dbReference type="ARBA" id="ARBA00008982"/>
    </source>
</evidence>
<dbReference type="HAMAP" id="MF_00145">
    <property type="entry name" value="Phosphoglyc_kinase"/>
    <property type="match status" value="1"/>
</dbReference>
<evidence type="ECO:0000256" key="10">
    <source>
        <dbReference type="ARBA" id="ARBA00022777"/>
    </source>
</evidence>
<feature type="binding site" evidence="14">
    <location>
        <position position="119"/>
    </location>
    <ligand>
        <name>(2R)-3-phosphoglycerate</name>
        <dbReference type="ChEBI" id="CHEBI:58272"/>
    </ligand>
</feature>
<feature type="binding site" evidence="13 14">
    <location>
        <begin position="60"/>
        <end position="63"/>
    </location>
    <ligand>
        <name>substrate</name>
    </ligand>
</feature>
<keyword evidence="8 13" id="KW-0808">Transferase</keyword>
<dbReference type="Gene3D" id="3.40.50.1260">
    <property type="entry name" value="Phosphoglycerate kinase, N-terminal domain"/>
    <property type="match status" value="2"/>
</dbReference>
<dbReference type="SUPFAM" id="SSF53748">
    <property type="entry name" value="Phosphoglycerate kinase"/>
    <property type="match status" value="1"/>
</dbReference>
<evidence type="ECO:0000256" key="6">
    <source>
        <dbReference type="ARBA" id="ARBA00016471"/>
    </source>
</evidence>
<comment type="subcellular location">
    <subcellularLocation>
        <location evidence="13">Cytoplasm</location>
    </subcellularLocation>
</comment>
<feature type="binding site" evidence="13">
    <location>
        <position position="152"/>
    </location>
    <ligand>
        <name>substrate</name>
    </ligand>
</feature>
<comment type="similarity">
    <text evidence="3 13 16">Belongs to the phosphoglycerate kinase family.</text>
</comment>
<dbReference type="Proteomes" id="UP000177171">
    <property type="component" value="Unassembled WGS sequence"/>
</dbReference>
<evidence type="ECO:0000256" key="12">
    <source>
        <dbReference type="ARBA" id="ARBA00023152"/>
    </source>
</evidence>
<keyword evidence="10 13" id="KW-0418">Kinase</keyword>
<comment type="pathway">
    <text evidence="2 13">Carbohydrate degradation; glycolysis; pyruvate from D-glyceraldehyde 3-phosphate: step 2/5.</text>
</comment>
<dbReference type="PIRSF" id="PIRSF000724">
    <property type="entry name" value="Pgk"/>
    <property type="match status" value="1"/>
</dbReference>
<feature type="binding site" evidence="13 14">
    <location>
        <begin position="22"/>
        <end position="24"/>
    </location>
    <ligand>
        <name>substrate</name>
    </ligand>
</feature>
<feature type="binding site" evidence="13 15">
    <location>
        <position position="321"/>
    </location>
    <ligand>
        <name>ATP</name>
        <dbReference type="ChEBI" id="CHEBI:30616"/>
    </ligand>
</feature>
<evidence type="ECO:0000313" key="17">
    <source>
        <dbReference type="EMBL" id="OHA13516.1"/>
    </source>
</evidence>
<comment type="caution">
    <text evidence="13">Lacks conserved residue(s) required for the propagation of feature annotation.</text>
</comment>
<dbReference type="GO" id="GO:0005829">
    <property type="term" value="C:cytosol"/>
    <property type="evidence" value="ECO:0007669"/>
    <property type="project" value="TreeGrafter"/>
</dbReference>
<evidence type="ECO:0000256" key="2">
    <source>
        <dbReference type="ARBA" id="ARBA00004838"/>
    </source>
</evidence>
<reference evidence="17 18" key="1">
    <citation type="journal article" date="2016" name="Nat. Commun.">
        <title>Thousands of microbial genomes shed light on interconnected biogeochemical processes in an aquifer system.</title>
        <authorList>
            <person name="Anantharaman K."/>
            <person name="Brown C.T."/>
            <person name="Hug L.A."/>
            <person name="Sharon I."/>
            <person name="Castelle C.J."/>
            <person name="Probst A.J."/>
            <person name="Thomas B.C."/>
            <person name="Singh A."/>
            <person name="Wilkins M.J."/>
            <person name="Karaoz U."/>
            <person name="Brodie E.L."/>
            <person name="Williams K.H."/>
            <person name="Hubbard S.S."/>
            <person name="Banfield J.F."/>
        </authorList>
    </citation>
    <scope>NUCLEOTIDE SEQUENCE [LARGE SCALE GENOMIC DNA]</scope>
</reference>
<dbReference type="FunFam" id="3.40.50.1260:FF:000031">
    <property type="entry name" value="Phosphoglycerate kinase 1"/>
    <property type="match status" value="1"/>
</dbReference>
<evidence type="ECO:0000256" key="15">
    <source>
        <dbReference type="PIRSR" id="PIRSR000724-2"/>
    </source>
</evidence>
<feature type="binding site" evidence="14">
    <location>
        <position position="37"/>
    </location>
    <ligand>
        <name>(2R)-3-phosphoglycerate</name>
        <dbReference type="ChEBI" id="CHEBI:58272"/>
    </ligand>
</feature>
<dbReference type="InterPro" id="IPR015824">
    <property type="entry name" value="Phosphoglycerate_kinase_N"/>
</dbReference>
<evidence type="ECO:0000256" key="5">
    <source>
        <dbReference type="ARBA" id="ARBA00013061"/>
    </source>
</evidence>
<proteinExistence type="inferred from homology"/>
<feature type="binding site" evidence="13">
    <location>
        <position position="119"/>
    </location>
    <ligand>
        <name>substrate</name>
    </ligand>
</feature>
<gene>
    <name evidence="13" type="primary">pgk</name>
    <name evidence="17" type="ORF">A3G49_00290</name>
</gene>
<keyword evidence="12 13" id="KW-0324">Glycolysis</keyword>
<evidence type="ECO:0000256" key="14">
    <source>
        <dbReference type="PIRSR" id="PIRSR000724-1"/>
    </source>
</evidence>
<dbReference type="PANTHER" id="PTHR11406">
    <property type="entry name" value="PHOSPHOGLYCERATE KINASE"/>
    <property type="match status" value="1"/>
</dbReference>
<evidence type="ECO:0000256" key="13">
    <source>
        <dbReference type="HAMAP-Rule" id="MF_00145"/>
    </source>
</evidence>
<evidence type="ECO:0000256" key="11">
    <source>
        <dbReference type="ARBA" id="ARBA00022840"/>
    </source>
</evidence>
<evidence type="ECO:0000256" key="16">
    <source>
        <dbReference type="RuleBase" id="RU000532"/>
    </source>
</evidence>
<dbReference type="GO" id="GO:0006096">
    <property type="term" value="P:glycolytic process"/>
    <property type="evidence" value="ECO:0007669"/>
    <property type="project" value="UniProtKB-UniRule"/>
</dbReference>
<feature type="binding site" evidence="13 15">
    <location>
        <position position="202"/>
    </location>
    <ligand>
        <name>ATP</name>
        <dbReference type="ChEBI" id="CHEBI:30616"/>
    </ligand>
</feature>
<feature type="binding site" evidence="14">
    <location>
        <position position="152"/>
    </location>
    <ligand>
        <name>(2R)-3-phosphoglycerate</name>
        <dbReference type="ChEBI" id="CHEBI:58272"/>
    </ligand>
</feature>
<name>A0A1G2LPI3_9BACT</name>
<keyword evidence="11 13" id="KW-0067">ATP-binding</keyword>
<organism evidence="17 18">
    <name type="scientific">Candidatus Sungbacteria bacterium RIFCSPLOWO2_12_FULL_41_11</name>
    <dbReference type="NCBI Taxonomy" id="1802286"/>
    <lineage>
        <taxon>Bacteria</taxon>
        <taxon>Candidatus Sungiibacteriota</taxon>
    </lineage>
</organism>
<dbReference type="PANTHER" id="PTHR11406:SF23">
    <property type="entry name" value="PHOSPHOGLYCERATE KINASE 1, CHLOROPLASTIC-RELATED"/>
    <property type="match status" value="1"/>
</dbReference>
<comment type="catalytic activity">
    <reaction evidence="1 13 16">
        <text>(2R)-3-phosphoglycerate + ATP = (2R)-3-phospho-glyceroyl phosphate + ADP</text>
        <dbReference type="Rhea" id="RHEA:14801"/>
        <dbReference type="ChEBI" id="CHEBI:30616"/>
        <dbReference type="ChEBI" id="CHEBI:57604"/>
        <dbReference type="ChEBI" id="CHEBI:58272"/>
        <dbReference type="ChEBI" id="CHEBI:456216"/>
        <dbReference type="EC" id="2.7.2.3"/>
    </reaction>
</comment>
<comment type="subunit">
    <text evidence="4 13">Monomer.</text>
</comment>
<evidence type="ECO:0000256" key="1">
    <source>
        <dbReference type="ARBA" id="ARBA00000642"/>
    </source>
</evidence>
<feature type="binding site" evidence="13 15">
    <location>
        <begin position="347"/>
        <end position="350"/>
    </location>
    <ligand>
        <name>ATP</name>
        <dbReference type="ChEBI" id="CHEBI:30616"/>
    </ligand>
</feature>
<dbReference type="UniPathway" id="UPA00109">
    <property type="reaction ID" value="UER00185"/>
</dbReference>